<evidence type="ECO:0000256" key="3">
    <source>
        <dbReference type="ARBA" id="ARBA00022737"/>
    </source>
</evidence>
<dbReference type="GO" id="GO:0043248">
    <property type="term" value="P:proteasome assembly"/>
    <property type="evidence" value="ECO:0007669"/>
    <property type="project" value="InterPro"/>
</dbReference>
<dbReference type="GO" id="GO:0036503">
    <property type="term" value="P:ERAD pathway"/>
    <property type="evidence" value="ECO:0007669"/>
    <property type="project" value="TreeGrafter"/>
</dbReference>
<evidence type="ECO:0000256" key="5">
    <source>
        <dbReference type="SAM" id="MobiDB-lite"/>
    </source>
</evidence>
<feature type="compositionally biased region" description="Polar residues" evidence="5">
    <location>
        <begin position="225"/>
        <end position="234"/>
    </location>
</feature>
<keyword evidence="9" id="KW-1185">Reference proteome</keyword>
<dbReference type="OrthoDB" id="16066at2759"/>
<feature type="domain" description="Proteasome component Ecm29 N-terminal" evidence="6">
    <location>
        <begin position="15"/>
        <end position="165"/>
    </location>
</feature>
<sequence length="2238" mass="243910">MEEQHKTAVADLASLGRVSHRLALVDTSQKLQTVLDKLLPRLLQRIGDNHQQQLQLQSKDPQLQDTLSKIHFKLVEMLSHIMKRVRDDQSCKLNANGILSLLLETNNAQEQEHQPTPQESVLTLTAKECDAFSLNLSLAFLTLATPRCSSTELETLLPGLLVLLAFYEEKVEQEIITNSNSGSQLSSASTSTTVKQWCQISHLLLRTMEKIVQDEEIEMKKRNGTSRSGYSNTNKRIKTDQEESIGNEDESTHIPLGSYHGLEQARDLLIHNPLVAGATYDLLLDVFLYETQVGNVPPAGLSSMGWERLKTGHSSTERDWAAEMAPQSRLAACKARLIEWVAPHRQWGLFLGCRGDHEGTGDGNDMPLLLGKSRTMILLVVASGDPMQSVSETAKQYLKQYYDSRRSNTNNVFGNADQLCKELLRLCVGEINAEMVLATADRTGQTETRNNTSPIGFGHYSMPFRRRQISDSFYSESVEAATKALEDMTDSGILDIGKLSLLSSDTMLSKLPNAMGLNNHRGRPFVLAADQLICLMVRLDKMKEGDPATTVFLQSRALTLATQVLLPVAATKVSSSSNAMSEPSVAVRDSIYGVISILSRSSFAEDHFLCVMAAGDPDASTLSTDLLRLLFQCVANEVDKLRPRAMAALDALLFASRRQFQFENGLQEVVSKSSDNPWMIDATHQRSTALTPILPDLFAGVIATLLWTASKNSQSRQARVAAARWASDLLMNLDLVKGTHLLCYLSGDPDVTVSAVAREGLGLTIGGKADIAGFEELCGVLFPAVDQPSRPNFYDFTTKGKTVAVKCILKSFLDDFHGDEAGLTLATEALTATLLTEGLKDMDLIDSCAEVLSVFLGLSTTARSLVASSSFGLGCKELSELVLSSGSAKARRFLAESFCNLMTDLPKFEGSLWVQIISESVCTSSDILNDHTLKSTGEVHGAALLGGICIKLLHLDLKIDWGGAISKASRLMVCLGEGLPSPDDSVGNFCCDGISLLCSLGHGQTLLKSLVPAMTKVLSSVQFSLLQFGNGEQTNAPRTLKILKPAGLAMALANTMAMECVAGPLSECVSAIIKLLGSDSFRKDEEVALYAGEALAKYACAHESTMVPSQDLSIGWPTELSETFARSLTPPAHVIYSLLRIAKTTNNNHQRRACAPALLALVSTGANTGATIELRRLLQWMLEEIQDCFLFLLTDSKSSQLSRESCCLGLIALNKLVRSTEEETKLQERLLRGFGQTTNYGGSAMQETAAQAEERRRAEGSIGDVSELSRTSAEVEIGGAAGMSEASLGAYVEIAAAAVACGHPRLVYSMLMLSVSHAVWSTKERRDMYGPAALHSSEFNKDEVKVALRPYLARLLPRILRASHDPNKQTREQMEILWAGLTGGGEEGRLAISRFLRPTIDALVEETASKLWRTRVGACGALSQVIVGRSWLELGGGEAVLDENYDLVISKTSSETTVAGIRLLRLWRCSLRALDDVRITVRESGEALGRSVRSLTIRLCNPNQDINEARENCNMSFEKDATAAAATALRFLLKSGLKQQCAEATGICISTLIGIIDIAAKPAILEALLADVLHALLVALSNLEPAALSYLSVRQEAGSSEYEDLAKLRLSAAQNTPLAMAVRKCIDMVPFLTTTRHREAIVGSIELAIRKSTGIATRSACADCVITLCHTTPEIFRSNTSANSLLRCFFEGIFKERGGKVAQNKMNAAFGSLAALCSGAEVRKIAVVCTERYKNSHGNNDDPDSRHAAALTLRSIAVKAASQLSQQSELWRKTVLPVSFLGMNDPNNPDASLWKEVWEDGGAAIDIVFGESDENTMEEKILPYLVRESVDALKDVSWNRRMTGAFALADLADRGVLAPPPRRLDGKSLFQTQRRAKARAEVSTEALSSLVQLVARSRVWSGKAEVVKATTQVAIPWVRYIDTSEANQLLGECGVIPLVNEGSSATYDLFHGDQWFKRNNDSSEESLHGTSDNEDESKSKGSQKGAVSIVGLCRLLLMQAFPSDAALQSVTSDEILPFRSQVLQSLEILLLSLPKPNGETDELRKTVMSLCSPTLYKVIEEKFTKEQPLIVARAMSCFAATFQRNMAFYNTTEGEPYLDALKLSSLLLHHVDYSKQSAWTVREAAAKCSSKMVHSANAQTLRQGQFISDIVQIAFVAMKDKKFWKVRHSSLLILQSVVMRGGEGTGEISQGGEKALILEAILPFKEIIQGLVRKALNDNEAHVTALATKILSLLTAWP</sequence>
<dbReference type="EMBL" id="JAGRRH010000015">
    <property type="protein sequence ID" value="KAG7356990.1"/>
    <property type="molecule type" value="Genomic_DNA"/>
</dbReference>
<reference evidence="8" key="2">
    <citation type="submission" date="2021-04" db="EMBL/GenBank/DDBJ databases">
        <authorList>
            <person name="Podell S."/>
        </authorList>
    </citation>
    <scope>NUCLEOTIDE SEQUENCE</scope>
    <source>
        <strain evidence="8">Hildebrandi</strain>
    </source>
</reference>
<dbReference type="Pfam" id="PF13001">
    <property type="entry name" value="ECM29_N"/>
    <property type="match status" value="1"/>
</dbReference>
<dbReference type="Proteomes" id="UP000693970">
    <property type="component" value="Unassembled WGS sequence"/>
</dbReference>
<evidence type="ECO:0000259" key="6">
    <source>
        <dbReference type="Pfam" id="PF13001"/>
    </source>
</evidence>
<dbReference type="GO" id="GO:0000502">
    <property type="term" value="C:proteasome complex"/>
    <property type="evidence" value="ECO:0007669"/>
    <property type="project" value="UniProtKB-KW"/>
</dbReference>
<evidence type="ECO:0000256" key="1">
    <source>
        <dbReference type="ARBA" id="ARBA00004496"/>
    </source>
</evidence>
<comment type="subcellular location">
    <subcellularLocation>
        <location evidence="1">Cytoplasm</location>
    </subcellularLocation>
</comment>
<feature type="domain" description="Proteasome adapter and scaffold protein ECM29 HEAT-repeat" evidence="7">
    <location>
        <begin position="1565"/>
        <end position="1733"/>
    </location>
</feature>
<reference evidence="8" key="1">
    <citation type="journal article" date="2021" name="Sci. Rep.">
        <title>Diploid genomic architecture of Nitzschia inconspicua, an elite biomass production diatom.</title>
        <authorList>
            <person name="Oliver A."/>
            <person name="Podell S."/>
            <person name="Pinowska A."/>
            <person name="Traller J.C."/>
            <person name="Smith S.R."/>
            <person name="McClure R."/>
            <person name="Beliaev A."/>
            <person name="Bohutskyi P."/>
            <person name="Hill E.A."/>
            <person name="Rabines A."/>
            <person name="Zheng H."/>
            <person name="Allen L.Z."/>
            <person name="Kuo A."/>
            <person name="Grigoriev I.V."/>
            <person name="Allen A.E."/>
            <person name="Hazlebeck D."/>
            <person name="Allen E.E."/>
        </authorList>
    </citation>
    <scope>NUCLEOTIDE SEQUENCE</scope>
    <source>
        <strain evidence="8">Hildebrandi</strain>
    </source>
</reference>
<evidence type="ECO:0000256" key="4">
    <source>
        <dbReference type="ARBA" id="ARBA00022942"/>
    </source>
</evidence>
<feature type="region of interest" description="Disordered" evidence="5">
    <location>
        <begin position="1961"/>
        <end position="1982"/>
    </location>
</feature>
<dbReference type="Pfam" id="PF24492">
    <property type="entry name" value="HEAT_ECM29"/>
    <property type="match status" value="1"/>
</dbReference>
<dbReference type="PANTHER" id="PTHR23346:SF19">
    <property type="entry name" value="PROTEASOME ADAPTER AND SCAFFOLD PROTEIN ECM29"/>
    <property type="match status" value="1"/>
</dbReference>
<comment type="caution">
    <text evidence="8">The sequence shown here is derived from an EMBL/GenBank/DDBJ whole genome shotgun (WGS) entry which is preliminary data.</text>
</comment>
<feature type="region of interest" description="Disordered" evidence="5">
    <location>
        <begin position="220"/>
        <end position="252"/>
    </location>
</feature>
<dbReference type="GO" id="GO:0005634">
    <property type="term" value="C:nucleus"/>
    <property type="evidence" value="ECO:0007669"/>
    <property type="project" value="TreeGrafter"/>
</dbReference>
<keyword evidence="4 8" id="KW-0647">Proteasome</keyword>
<gene>
    <name evidence="8" type="ORF">IV203_001678</name>
</gene>
<evidence type="ECO:0000313" key="8">
    <source>
        <dbReference type="EMBL" id="KAG7356990.1"/>
    </source>
</evidence>
<dbReference type="GO" id="GO:0060090">
    <property type="term" value="F:molecular adaptor activity"/>
    <property type="evidence" value="ECO:0007669"/>
    <property type="project" value="InterPro"/>
</dbReference>
<proteinExistence type="predicted"/>
<protein>
    <submittedName>
        <fullName evidence="8">Proteasome stabiliser</fullName>
    </submittedName>
</protein>
<dbReference type="InterPro" id="IPR055443">
    <property type="entry name" value="HEAT_ECM29"/>
</dbReference>
<keyword evidence="3" id="KW-0677">Repeat</keyword>
<evidence type="ECO:0000256" key="2">
    <source>
        <dbReference type="ARBA" id="ARBA00022490"/>
    </source>
</evidence>
<dbReference type="GO" id="GO:0005737">
    <property type="term" value="C:cytoplasm"/>
    <property type="evidence" value="ECO:0007669"/>
    <property type="project" value="UniProtKB-SubCell"/>
</dbReference>
<accession>A0A9K3L760</accession>
<evidence type="ECO:0000313" key="9">
    <source>
        <dbReference type="Proteomes" id="UP000693970"/>
    </source>
</evidence>
<keyword evidence="2" id="KW-0963">Cytoplasm</keyword>
<dbReference type="PANTHER" id="PTHR23346">
    <property type="entry name" value="TRANSLATIONAL ACTIVATOR GCN1-RELATED"/>
    <property type="match status" value="1"/>
</dbReference>
<name>A0A9K3L760_9STRA</name>
<organism evidence="8 9">
    <name type="scientific">Nitzschia inconspicua</name>
    <dbReference type="NCBI Taxonomy" id="303405"/>
    <lineage>
        <taxon>Eukaryota</taxon>
        <taxon>Sar</taxon>
        <taxon>Stramenopiles</taxon>
        <taxon>Ochrophyta</taxon>
        <taxon>Bacillariophyta</taxon>
        <taxon>Bacillariophyceae</taxon>
        <taxon>Bacillariophycidae</taxon>
        <taxon>Bacillariales</taxon>
        <taxon>Bacillariaceae</taxon>
        <taxon>Nitzschia</taxon>
    </lineage>
</organism>
<evidence type="ECO:0000259" key="7">
    <source>
        <dbReference type="Pfam" id="PF24492"/>
    </source>
</evidence>
<dbReference type="InterPro" id="IPR024372">
    <property type="entry name" value="Ecm29_N"/>
</dbReference>